<evidence type="ECO:0000313" key="1">
    <source>
        <dbReference type="EMBL" id="OMO74709.1"/>
    </source>
</evidence>
<proteinExistence type="predicted"/>
<organism evidence="1 2">
    <name type="scientific">Corchorus capsularis</name>
    <name type="common">Jute</name>
    <dbReference type="NCBI Taxonomy" id="210143"/>
    <lineage>
        <taxon>Eukaryota</taxon>
        <taxon>Viridiplantae</taxon>
        <taxon>Streptophyta</taxon>
        <taxon>Embryophyta</taxon>
        <taxon>Tracheophyta</taxon>
        <taxon>Spermatophyta</taxon>
        <taxon>Magnoliopsida</taxon>
        <taxon>eudicotyledons</taxon>
        <taxon>Gunneridae</taxon>
        <taxon>Pentapetalae</taxon>
        <taxon>rosids</taxon>
        <taxon>malvids</taxon>
        <taxon>Malvales</taxon>
        <taxon>Malvaceae</taxon>
        <taxon>Grewioideae</taxon>
        <taxon>Apeibeae</taxon>
        <taxon>Corchorus</taxon>
    </lineage>
</organism>
<gene>
    <name evidence="1" type="ORF">CCACVL1_16512</name>
</gene>
<evidence type="ECO:0000313" key="2">
    <source>
        <dbReference type="Proteomes" id="UP000188268"/>
    </source>
</evidence>
<dbReference type="Gramene" id="OMO74709">
    <property type="protein sequence ID" value="OMO74709"/>
    <property type="gene ID" value="CCACVL1_16512"/>
</dbReference>
<keyword evidence="2" id="KW-1185">Reference proteome</keyword>
<accession>A0A1R3HWJ5</accession>
<dbReference type="Proteomes" id="UP000188268">
    <property type="component" value="Unassembled WGS sequence"/>
</dbReference>
<dbReference type="AlphaFoldDB" id="A0A1R3HWJ5"/>
<comment type="caution">
    <text evidence="1">The sequence shown here is derived from an EMBL/GenBank/DDBJ whole genome shotgun (WGS) entry which is preliminary data.</text>
</comment>
<name>A0A1R3HWJ5_COCAP</name>
<dbReference type="EMBL" id="AWWV01011077">
    <property type="protein sequence ID" value="OMO74709.1"/>
    <property type="molecule type" value="Genomic_DNA"/>
</dbReference>
<protein>
    <submittedName>
        <fullName evidence="1">Uncharacterized protein</fullName>
    </submittedName>
</protein>
<reference evidence="1 2" key="1">
    <citation type="submission" date="2013-09" db="EMBL/GenBank/DDBJ databases">
        <title>Corchorus capsularis genome sequencing.</title>
        <authorList>
            <person name="Alam M."/>
            <person name="Haque M.S."/>
            <person name="Islam M.S."/>
            <person name="Emdad E.M."/>
            <person name="Islam M.M."/>
            <person name="Ahmed B."/>
            <person name="Halim A."/>
            <person name="Hossen Q.M.M."/>
            <person name="Hossain M.Z."/>
            <person name="Ahmed R."/>
            <person name="Khan M.M."/>
            <person name="Islam R."/>
            <person name="Rashid M.M."/>
            <person name="Khan S.A."/>
            <person name="Rahman M.S."/>
            <person name="Alam M."/>
        </authorList>
    </citation>
    <scope>NUCLEOTIDE SEQUENCE [LARGE SCALE GENOMIC DNA]</scope>
    <source>
        <strain evidence="2">cv. CVL-1</strain>
        <tissue evidence="1">Whole seedling</tissue>
    </source>
</reference>
<sequence length="40" mass="4457">MALPTNKKKKIGSSVVMIGEVVAKQKPEIRFKVEIESQSK</sequence>